<accession>A0A6A5ZJF4</accession>
<dbReference type="EMBL" id="ML977315">
    <property type="protein sequence ID" value="KAF2119770.1"/>
    <property type="molecule type" value="Genomic_DNA"/>
</dbReference>
<dbReference type="AlphaFoldDB" id="A0A6A5ZJF4"/>
<dbReference type="Proteomes" id="UP000799770">
    <property type="component" value="Unassembled WGS sequence"/>
</dbReference>
<evidence type="ECO:0000313" key="2">
    <source>
        <dbReference type="Proteomes" id="UP000799770"/>
    </source>
</evidence>
<reference evidence="1" key="1">
    <citation type="journal article" date="2020" name="Stud. Mycol.">
        <title>101 Dothideomycetes genomes: a test case for predicting lifestyles and emergence of pathogens.</title>
        <authorList>
            <person name="Haridas S."/>
            <person name="Albert R."/>
            <person name="Binder M."/>
            <person name="Bloem J."/>
            <person name="Labutti K."/>
            <person name="Salamov A."/>
            <person name="Andreopoulos B."/>
            <person name="Baker S."/>
            <person name="Barry K."/>
            <person name="Bills G."/>
            <person name="Bluhm B."/>
            <person name="Cannon C."/>
            <person name="Castanera R."/>
            <person name="Culley D."/>
            <person name="Daum C."/>
            <person name="Ezra D."/>
            <person name="Gonzalez J."/>
            <person name="Henrissat B."/>
            <person name="Kuo A."/>
            <person name="Liang C."/>
            <person name="Lipzen A."/>
            <person name="Lutzoni F."/>
            <person name="Magnuson J."/>
            <person name="Mondo S."/>
            <person name="Nolan M."/>
            <person name="Ohm R."/>
            <person name="Pangilinan J."/>
            <person name="Park H.-J."/>
            <person name="Ramirez L."/>
            <person name="Alfaro M."/>
            <person name="Sun H."/>
            <person name="Tritt A."/>
            <person name="Yoshinaga Y."/>
            <person name="Zwiers L.-H."/>
            <person name="Turgeon B."/>
            <person name="Goodwin S."/>
            <person name="Spatafora J."/>
            <person name="Crous P."/>
            <person name="Grigoriev I."/>
        </authorList>
    </citation>
    <scope>NUCLEOTIDE SEQUENCE</scope>
    <source>
        <strain evidence="1">CBS 627.86</strain>
    </source>
</reference>
<protein>
    <submittedName>
        <fullName evidence="1">Uncharacterized protein</fullName>
    </submittedName>
</protein>
<name>A0A6A5ZJF4_9PLEO</name>
<dbReference type="OrthoDB" id="10036721at2759"/>
<keyword evidence="2" id="KW-1185">Reference proteome</keyword>
<sequence>MDYDKALNVTLPGGSSFYTVPKERFRGGFRFLTIYVFENVTISNVTCSIGFDPMTEDLREYSRYFYSPDDDLLTRAWYAGAYTVQSNIAPQDTGRFLPQVKLDWAYNASLGVAAPILPDGAKRDRVVWPGDLGI</sequence>
<dbReference type="PANTHER" id="PTHR34987">
    <property type="entry name" value="C, PUTATIVE (AFU_ORTHOLOGUE AFUA_3G02880)-RELATED"/>
    <property type="match status" value="1"/>
</dbReference>
<proteinExistence type="predicted"/>
<organism evidence="1 2">
    <name type="scientific">Lophiotrema nucula</name>
    <dbReference type="NCBI Taxonomy" id="690887"/>
    <lineage>
        <taxon>Eukaryota</taxon>
        <taxon>Fungi</taxon>
        <taxon>Dikarya</taxon>
        <taxon>Ascomycota</taxon>
        <taxon>Pezizomycotina</taxon>
        <taxon>Dothideomycetes</taxon>
        <taxon>Pleosporomycetidae</taxon>
        <taxon>Pleosporales</taxon>
        <taxon>Lophiotremataceae</taxon>
        <taxon>Lophiotrema</taxon>
    </lineage>
</organism>
<evidence type="ECO:0000313" key="1">
    <source>
        <dbReference type="EMBL" id="KAF2119770.1"/>
    </source>
</evidence>
<dbReference type="PANTHER" id="PTHR34987:SF6">
    <property type="entry name" value="ALPHA-L-RHAMNOSIDASE SIX-HAIRPIN GLYCOSIDASE DOMAIN-CONTAINING PROTEIN"/>
    <property type="match status" value="1"/>
</dbReference>
<gene>
    <name evidence="1" type="ORF">BDV96DRAFT_596450</name>
</gene>